<sequence>MIQWSFLYYLANVTGSPCNCMAEGSCCYTDPVLDAASEEPLVASNPQGCNTMPVVHTYLPAQTQPTAIVYQQPPQGTTYQSQNFNGYSVHTVPQQLPVVPQEWF</sequence>
<proteinExistence type="predicted"/>
<evidence type="ECO:0000313" key="1">
    <source>
        <dbReference type="EMBL" id="CAG5091147.1"/>
    </source>
</evidence>
<keyword evidence="2" id="KW-1185">Reference proteome</keyword>
<dbReference type="Proteomes" id="UP001158576">
    <property type="component" value="Chromosome PAR"/>
</dbReference>
<dbReference type="EMBL" id="OU015568">
    <property type="protein sequence ID" value="CAG5091147.1"/>
    <property type="molecule type" value="Genomic_DNA"/>
</dbReference>
<evidence type="ECO:0000313" key="2">
    <source>
        <dbReference type="Proteomes" id="UP001158576"/>
    </source>
</evidence>
<gene>
    <name evidence="1" type="ORF">OKIOD_LOCUS4444</name>
</gene>
<organism evidence="1 2">
    <name type="scientific">Oikopleura dioica</name>
    <name type="common">Tunicate</name>
    <dbReference type="NCBI Taxonomy" id="34765"/>
    <lineage>
        <taxon>Eukaryota</taxon>
        <taxon>Metazoa</taxon>
        <taxon>Chordata</taxon>
        <taxon>Tunicata</taxon>
        <taxon>Appendicularia</taxon>
        <taxon>Copelata</taxon>
        <taxon>Oikopleuridae</taxon>
        <taxon>Oikopleura</taxon>
    </lineage>
</organism>
<accession>A0ABN7S900</accession>
<name>A0ABN7S900_OIKDI</name>
<reference evidence="1 2" key="1">
    <citation type="submission" date="2021-04" db="EMBL/GenBank/DDBJ databases">
        <authorList>
            <person name="Bliznina A."/>
        </authorList>
    </citation>
    <scope>NUCLEOTIDE SEQUENCE [LARGE SCALE GENOMIC DNA]</scope>
</reference>
<protein>
    <submittedName>
        <fullName evidence="1">Oidioi.mRNA.OKI2018_I69.PAR.g12886.t1.cds</fullName>
    </submittedName>
</protein>